<keyword evidence="1 2" id="KW-0238">DNA-binding</keyword>
<dbReference type="InterPro" id="IPR001647">
    <property type="entry name" value="HTH_TetR"/>
</dbReference>
<protein>
    <submittedName>
        <fullName evidence="4">DNA-binding transcriptional regulator, AcrR family</fullName>
    </submittedName>
</protein>
<evidence type="ECO:0000313" key="4">
    <source>
        <dbReference type="EMBL" id="SEG73886.1"/>
    </source>
</evidence>
<feature type="domain" description="HTH tetR-type" evidence="3">
    <location>
        <begin position="12"/>
        <end position="72"/>
    </location>
</feature>
<keyword evidence="5" id="KW-1185">Reference proteome</keyword>
<dbReference type="InterPro" id="IPR050109">
    <property type="entry name" value="HTH-type_TetR-like_transc_reg"/>
</dbReference>
<gene>
    <name evidence="4" type="ORF">SAMN04489712_110166</name>
</gene>
<dbReference type="PROSITE" id="PS50977">
    <property type="entry name" value="HTH_TETR_2"/>
    <property type="match status" value="1"/>
</dbReference>
<name>A0A1H6CN32_9ACTN</name>
<dbReference type="PANTHER" id="PTHR30055:SF200">
    <property type="entry name" value="HTH-TYPE TRANSCRIPTIONAL REPRESSOR BDCR"/>
    <property type="match status" value="1"/>
</dbReference>
<feature type="DNA-binding region" description="H-T-H motif" evidence="2">
    <location>
        <begin position="35"/>
        <end position="54"/>
    </location>
</feature>
<dbReference type="Pfam" id="PF00440">
    <property type="entry name" value="TetR_N"/>
    <property type="match status" value="1"/>
</dbReference>
<dbReference type="OrthoDB" id="3472818at2"/>
<dbReference type="AlphaFoldDB" id="A0A1H6CN32"/>
<evidence type="ECO:0000313" key="5">
    <source>
        <dbReference type="Proteomes" id="UP000236723"/>
    </source>
</evidence>
<dbReference type="GO" id="GO:0000976">
    <property type="term" value="F:transcription cis-regulatory region binding"/>
    <property type="evidence" value="ECO:0007669"/>
    <property type="project" value="TreeGrafter"/>
</dbReference>
<dbReference type="GO" id="GO:0003700">
    <property type="term" value="F:DNA-binding transcription factor activity"/>
    <property type="evidence" value="ECO:0007669"/>
    <property type="project" value="TreeGrafter"/>
</dbReference>
<sequence>MSRPWLRDERTELAAERILDAAERVFTERGVGATEMSHIAQAAGCSRATLYRYFDSRHALQVAYMHRQTHRVVQDIARHLQHLTDPRERLIEAILAALAAVRDDPALAAWFTSADSTHSAELATASPILETLCAAFLGDPSDPDTRLRARWLLRIIVSLLSTPGHDPTDERTMIELFAAPVLSPP</sequence>
<accession>A0A1H6CN32</accession>
<dbReference type="RefSeq" id="WP_103939875.1">
    <property type="nucleotide sequence ID" value="NZ_FNVO01000010.1"/>
</dbReference>
<evidence type="ECO:0000256" key="1">
    <source>
        <dbReference type="ARBA" id="ARBA00023125"/>
    </source>
</evidence>
<dbReference type="PRINTS" id="PR00455">
    <property type="entry name" value="HTHTETR"/>
</dbReference>
<dbReference type="Gene3D" id="1.10.357.10">
    <property type="entry name" value="Tetracycline Repressor, domain 2"/>
    <property type="match status" value="1"/>
</dbReference>
<dbReference type="PANTHER" id="PTHR30055">
    <property type="entry name" value="HTH-TYPE TRANSCRIPTIONAL REGULATOR RUTR"/>
    <property type="match status" value="1"/>
</dbReference>
<dbReference type="SUPFAM" id="SSF46689">
    <property type="entry name" value="Homeodomain-like"/>
    <property type="match status" value="1"/>
</dbReference>
<evidence type="ECO:0000259" key="3">
    <source>
        <dbReference type="PROSITE" id="PS50977"/>
    </source>
</evidence>
<organism evidence="4 5">
    <name type="scientific">Thermomonospora echinospora</name>
    <dbReference type="NCBI Taxonomy" id="1992"/>
    <lineage>
        <taxon>Bacteria</taxon>
        <taxon>Bacillati</taxon>
        <taxon>Actinomycetota</taxon>
        <taxon>Actinomycetes</taxon>
        <taxon>Streptosporangiales</taxon>
        <taxon>Thermomonosporaceae</taxon>
        <taxon>Thermomonospora</taxon>
    </lineage>
</organism>
<dbReference type="Proteomes" id="UP000236723">
    <property type="component" value="Unassembled WGS sequence"/>
</dbReference>
<reference evidence="5" key="1">
    <citation type="submission" date="2016-10" db="EMBL/GenBank/DDBJ databases">
        <authorList>
            <person name="Varghese N."/>
            <person name="Submissions S."/>
        </authorList>
    </citation>
    <scope>NUCLEOTIDE SEQUENCE [LARGE SCALE GENOMIC DNA]</scope>
    <source>
        <strain evidence="5">DSM 43163</strain>
    </source>
</reference>
<dbReference type="EMBL" id="FNVO01000010">
    <property type="protein sequence ID" value="SEG73886.1"/>
    <property type="molecule type" value="Genomic_DNA"/>
</dbReference>
<evidence type="ECO:0000256" key="2">
    <source>
        <dbReference type="PROSITE-ProRule" id="PRU00335"/>
    </source>
</evidence>
<proteinExistence type="predicted"/>
<dbReference type="InterPro" id="IPR009057">
    <property type="entry name" value="Homeodomain-like_sf"/>
</dbReference>